<gene>
    <name evidence="2" type="ORF">NC653_030842</name>
</gene>
<evidence type="ECO:0000313" key="2">
    <source>
        <dbReference type="EMBL" id="KAJ6974825.1"/>
    </source>
</evidence>
<keyword evidence="1" id="KW-0472">Membrane</keyword>
<protein>
    <submittedName>
        <fullName evidence="2">Uncharacterized protein</fullName>
    </submittedName>
</protein>
<feature type="transmembrane region" description="Helical" evidence="1">
    <location>
        <begin position="64"/>
        <end position="84"/>
    </location>
</feature>
<accession>A0AAD6Q1X6</accession>
<dbReference type="Proteomes" id="UP001164929">
    <property type="component" value="Chromosome 13"/>
</dbReference>
<proteinExistence type="predicted"/>
<dbReference type="EMBL" id="JAQIZT010000013">
    <property type="protein sequence ID" value="KAJ6974825.1"/>
    <property type="molecule type" value="Genomic_DNA"/>
</dbReference>
<reference evidence="2" key="1">
    <citation type="journal article" date="2023" name="Mol. Ecol. Resour.">
        <title>Chromosome-level genome assembly of a triploid poplar Populus alba 'Berolinensis'.</title>
        <authorList>
            <person name="Chen S."/>
            <person name="Yu Y."/>
            <person name="Wang X."/>
            <person name="Wang S."/>
            <person name="Zhang T."/>
            <person name="Zhou Y."/>
            <person name="He R."/>
            <person name="Meng N."/>
            <person name="Wang Y."/>
            <person name="Liu W."/>
            <person name="Liu Z."/>
            <person name="Liu J."/>
            <person name="Guo Q."/>
            <person name="Huang H."/>
            <person name="Sederoff R.R."/>
            <person name="Wang G."/>
            <person name="Qu G."/>
            <person name="Chen S."/>
        </authorList>
    </citation>
    <scope>NUCLEOTIDE SEQUENCE</scope>
    <source>
        <strain evidence="2">SC-2020</strain>
    </source>
</reference>
<evidence type="ECO:0000313" key="3">
    <source>
        <dbReference type="Proteomes" id="UP001164929"/>
    </source>
</evidence>
<feature type="transmembrane region" description="Helical" evidence="1">
    <location>
        <begin position="26"/>
        <end position="52"/>
    </location>
</feature>
<evidence type="ECO:0000256" key="1">
    <source>
        <dbReference type="SAM" id="Phobius"/>
    </source>
</evidence>
<keyword evidence="1" id="KW-1133">Transmembrane helix</keyword>
<comment type="caution">
    <text evidence="2">The sequence shown here is derived from an EMBL/GenBank/DDBJ whole genome shotgun (WGS) entry which is preliminary data.</text>
</comment>
<sequence>MIRQIILCSFRFCSFFEGFLYVESPLRFYCSSLLSFFSSFYGFSAPGFLLLYNRQCSFFRKPRLFQSSIFFYSPAIQLCCLYTYHFRTYWESY</sequence>
<name>A0AAD6Q1X6_9ROSI</name>
<dbReference type="AlphaFoldDB" id="A0AAD6Q1X6"/>
<keyword evidence="3" id="KW-1185">Reference proteome</keyword>
<organism evidence="2 3">
    <name type="scientific">Populus alba x Populus x berolinensis</name>
    <dbReference type="NCBI Taxonomy" id="444605"/>
    <lineage>
        <taxon>Eukaryota</taxon>
        <taxon>Viridiplantae</taxon>
        <taxon>Streptophyta</taxon>
        <taxon>Embryophyta</taxon>
        <taxon>Tracheophyta</taxon>
        <taxon>Spermatophyta</taxon>
        <taxon>Magnoliopsida</taxon>
        <taxon>eudicotyledons</taxon>
        <taxon>Gunneridae</taxon>
        <taxon>Pentapetalae</taxon>
        <taxon>rosids</taxon>
        <taxon>fabids</taxon>
        <taxon>Malpighiales</taxon>
        <taxon>Salicaceae</taxon>
        <taxon>Saliceae</taxon>
        <taxon>Populus</taxon>
    </lineage>
</organism>
<keyword evidence="1" id="KW-0812">Transmembrane</keyword>